<evidence type="ECO:0000256" key="2">
    <source>
        <dbReference type="ARBA" id="ARBA00023002"/>
    </source>
</evidence>
<dbReference type="PANTHER" id="PTHR42991">
    <property type="entry name" value="ALDEHYDE DEHYDROGENASE"/>
    <property type="match status" value="1"/>
</dbReference>
<dbReference type="GO" id="GO:0008911">
    <property type="term" value="F:lactaldehyde dehydrogenase (NAD+) activity"/>
    <property type="evidence" value="ECO:0007669"/>
    <property type="project" value="TreeGrafter"/>
</dbReference>
<dbReference type="InterPro" id="IPR016162">
    <property type="entry name" value="Ald_DH_N"/>
</dbReference>
<dbReference type="InterPro" id="IPR015590">
    <property type="entry name" value="Aldehyde_DH_dom"/>
</dbReference>
<dbReference type="KEGG" id="orp:MOP44_05830"/>
<dbReference type="PANTHER" id="PTHR42991:SF1">
    <property type="entry name" value="ALDEHYDE DEHYDROGENASE"/>
    <property type="match status" value="1"/>
</dbReference>
<proteinExistence type="inferred from homology"/>
<reference evidence="4" key="1">
    <citation type="submission" date="2021-04" db="EMBL/GenBank/DDBJ databases">
        <title>Phylogenetic analysis of Acidobacteriaceae.</title>
        <authorList>
            <person name="Qiu L."/>
            <person name="Zhang Q."/>
        </authorList>
    </citation>
    <scope>NUCLEOTIDE SEQUENCE</scope>
    <source>
        <strain evidence="4">DSM 25168</strain>
    </source>
</reference>
<organism evidence="4 5">
    <name type="scientific">Occallatibacter riparius</name>
    <dbReference type="NCBI Taxonomy" id="1002689"/>
    <lineage>
        <taxon>Bacteria</taxon>
        <taxon>Pseudomonadati</taxon>
        <taxon>Acidobacteriota</taxon>
        <taxon>Terriglobia</taxon>
        <taxon>Terriglobales</taxon>
        <taxon>Acidobacteriaceae</taxon>
        <taxon>Occallatibacter</taxon>
    </lineage>
</organism>
<dbReference type="EMBL" id="CP093313">
    <property type="protein sequence ID" value="UWZ85458.1"/>
    <property type="molecule type" value="Genomic_DNA"/>
</dbReference>
<evidence type="ECO:0000313" key="4">
    <source>
        <dbReference type="EMBL" id="UWZ85458.1"/>
    </source>
</evidence>
<dbReference type="AlphaFoldDB" id="A0A9J7BUM7"/>
<evidence type="ECO:0000313" key="5">
    <source>
        <dbReference type="Proteomes" id="UP001059380"/>
    </source>
</evidence>
<dbReference type="Gene3D" id="3.40.309.10">
    <property type="entry name" value="Aldehyde Dehydrogenase, Chain A, domain 2"/>
    <property type="match status" value="1"/>
</dbReference>
<keyword evidence="2" id="KW-0560">Oxidoreductase</keyword>
<dbReference type="InterPro" id="IPR016163">
    <property type="entry name" value="Ald_DH_C"/>
</dbReference>
<feature type="domain" description="Aldehyde dehydrogenase" evidence="3">
    <location>
        <begin position="20"/>
        <end position="473"/>
    </location>
</feature>
<keyword evidence="5" id="KW-1185">Reference proteome</keyword>
<gene>
    <name evidence="4" type="ORF">MOP44_05830</name>
</gene>
<protein>
    <submittedName>
        <fullName evidence="4">Aldehyde dehydrogenase family protein</fullName>
    </submittedName>
</protein>
<dbReference type="Proteomes" id="UP001059380">
    <property type="component" value="Chromosome"/>
</dbReference>
<sequence>MKMRPGTQTGFLLCGKEWNEGETLEVRSPWDQGLVGRVTQATRGDARQAVNHAVASIRRTRALPRWKRKEILEDVTAALIDQKERFAQLIVAEAGKPIRLARAEVDRAILTFKTSAEETSRLGGETIPLDLTEGNEGRWGLVQRFPVGPILAITPSNFPLNLAAHKVGPAIAAGCPFILKPAPQTPFTALALGEIILKAGWPQEAIAVLPLSNADTAWLAEKEDRIKLVTFTGSSKVGWELKAHSGRKRVLLELGSNAAMIVHGDWPDLDDAALRTAHAAFGHAGQSCISVQRVFVQRTVFQTFLWKLVDCAKKLAVGDPLDEATDVGPLIRPAEAERVEAWIKEAVDGGAKLVEGGERHGSVVRPTVLTGTQHSMKVRDEEAFGPVVVVEPYDDFEEALAEVNHSRYGLQAGLLTRDAGRILTAFREIEVGSLIVGDTPSWRLDPMPYGGVKDSGIGREGVRSAIQEMTEPRMLVMSGLN</sequence>
<evidence type="ECO:0000259" key="3">
    <source>
        <dbReference type="Pfam" id="PF00171"/>
    </source>
</evidence>
<evidence type="ECO:0000256" key="1">
    <source>
        <dbReference type="ARBA" id="ARBA00009986"/>
    </source>
</evidence>
<dbReference type="Gene3D" id="3.40.605.10">
    <property type="entry name" value="Aldehyde Dehydrogenase, Chain A, domain 1"/>
    <property type="match status" value="1"/>
</dbReference>
<comment type="similarity">
    <text evidence="1">Belongs to the aldehyde dehydrogenase family.</text>
</comment>
<name>A0A9J7BUM7_9BACT</name>
<dbReference type="Pfam" id="PF00171">
    <property type="entry name" value="Aldedh"/>
    <property type="match status" value="1"/>
</dbReference>
<dbReference type="InterPro" id="IPR051020">
    <property type="entry name" value="ALDH-related_metabolic_enz"/>
</dbReference>
<dbReference type="RefSeq" id="WP_260794993.1">
    <property type="nucleotide sequence ID" value="NZ_CP093313.1"/>
</dbReference>
<dbReference type="InterPro" id="IPR016161">
    <property type="entry name" value="Ald_DH/histidinol_DH"/>
</dbReference>
<dbReference type="SUPFAM" id="SSF53720">
    <property type="entry name" value="ALDH-like"/>
    <property type="match status" value="1"/>
</dbReference>
<accession>A0A9J7BUM7</accession>